<dbReference type="PROSITE" id="PS50297">
    <property type="entry name" value="ANK_REP_REGION"/>
    <property type="match status" value="1"/>
</dbReference>
<dbReference type="InterPro" id="IPR036770">
    <property type="entry name" value="Ankyrin_rpt-contain_sf"/>
</dbReference>
<gene>
    <name evidence="2" type="ORF">RJ640_020173</name>
</gene>
<organism evidence="2 3">
    <name type="scientific">Escallonia rubra</name>
    <dbReference type="NCBI Taxonomy" id="112253"/>
    <lineage>
        <taxon>Eukaryota</taxon>
        <taxon>Viridiplantae</taxon>
        <taxon>Streptophyta</taxon>
        <taxon>Embryophyta</taxon>
        <taxon>Tracheophyta</taxon>
        <taxon>Spermatophyta</taxon>
        <taxon>Magnoliopsida</taxon>
        <taxon>eudicotyledons</taxon>
        <taxon>Gunneridae</taxon>
        <taxon>Pentapetalae</taxon>
        <taxon>asterids</taxon>
        <taxon>campanulids</taxon>
        <taxon>Escalloniales</taxon>
        <taxon>Escalloniaceae</taxon>
        <taxon>Escallonia</taxon>
    </lineage>
</organism>
<dbReference type="Pfam" id="PF12796">
    <property type="entry name" value="Ank_2"/>
    <property type="match status" value="1"/>
</dbReference>
<dbReference type="SUPFAM" id="SSF48403">
    <property type="entry name" value="Ankyrin repeat"/>
    <property type="match status" value="1"/>
</dbReference>
<evidence type="ECO:0000313" key="3">
    <source>
        <dbReference type="Proteomes" id="UP001187471"/>
    </source>
</evidence>
<dbReference type="EMBL" id="JAVXUO010000069">
    <property type="protein sequence ID" value="KAK2995707.1"/>
    <property type="molecule type" value="Genomic_DNA"/>
</dbReference>
<protein>
    <submittedName>
        <fullName evidence="2">Uncharacterized protein</fullName>
    </submittedName>
</protein>
<dbReference type="Proteomes" id="UP001187471">
    <property type="component" value="Unassembled WGS sequence"/>
</dbReference>
<accession>A0AA88RU16</accession>
<dbReference type="PANTHER" id="PTHR47303">
    <property type="match status" value="1"/>
</dbReference>
<name>A0AA88RU16_9ASTE</name>
<dbReference type="SMART" id="SM00248">
    <property type="entry name" value="ANK"/>
    <property type="match status" value="3"/>
</dbReference>
<evidence type="ECO:0000256" key="1">
    <source>
        <dbReference type="PROSITE-ProRule" id="PRU00023"/>
    </source>
</evidence>
<comment type="caution">
    <text evidence="2">The sequence shown here is derived from an EMBL/GenBank/DDBJ whole genome shotgun (WGS) entry which is preliminary data.</text>
</comment>
<dbReference type="InterPro" id="IPR002110">
    <property type="entry name" value="Ankyrin_rpt"/>
</dbReference>
<dbReference type="PROSITE" id="PS50088">
    <property type="entry name" value="ANK_REPEAT"/>
    <property type="match status" value="1"/>
</dbReference>
<keyword evidence="3" id="KW-1185">Reference proteome</keyword>
<feature type="repeat" description="ANK" evidence="1">
    <location>
        <begin position="284"/>
        <end position="317"/>
    </location>
</feature>
<reference evidence="2" key="1">
    <citation type="submission" date="2022-12" db="EMBL/GenBank/DDBJ databases">
        <title>Draft genome assemblies for two species of Escallonia (Escalloniales).</title>
        <authorList>
            <person name="Chanderbali A."/>
            <person name="Dervinis C."/>
            <person name="Anghel I."/>
            <person name="Soltis D."/>
            <person name="Soltis P."/>
            <person name="Zapata F."/>
        </authorList>
    </citation>
    <scope>NUCLEOTIDE SEQUENCE</scope>
    <source>
        <strain evidence="2">UCBG92.1500</strain>
        <tissue evidence="2">Leaf</tissue>
    </source>
</reference>
<keyword evidence="1" id="KW-0040">ANK repeat</keyword>
<dbReference type="PANTHER" id="PTHR47303:SF1">
    <property type="entry name" value="NF-KAPPA-B INHIBITOR BETA"/>
    <property type="match status" value="1"/>
</dbReference>
<dbReference type="AlphaFoldDB" id="A0AA88RU16"/>
<evidence type="ECO:0000313" key="2">
    <source>
        <dbReference type="EMBL" id="KAK2995707.1"/>
    </source>
</evidence>
<dbReference type="Gene3D" id="1.25.40.20">
    <property type="entry name" value="Ankyrin repeat-containing domain"/>
    <property type="match status" value="1"/>
</dbReference>
<sequence>MWKRRQRERSEMMEASREWWRLWQDIRFTALGDGRVVEYGLSLVEGGERPTSGPRIAGKDDKRELVGEPKNTGQGCVVETNRDPIDIEQLIITISIIIYFKTLASMRGNPLHAELTLQQYLGHRHTQGNYRPKIELVGYNGSEILAAEERTVVRQRAQEQGCRGQHISVESQVLDMGYKFLAKRQAIEDSQKNMRTRWRRNSKKHEVVAKDQSQYLPLFKAALKGDWESARRFLNQDEDALTAKITALLMTALHVVVGTGKAIHFVENLVNLIPNEALALYDDYGNTPLHVAALVGNTETAIILMRKNPALLHMGNNRGWLPVHRAALNAHRNTLLYLLAAHKDNMDSKSLADQSSVELLVSVTDSGFFDVAMSLVQHYPELVTLKLENGDYALKAIARKASAFPSGSALSGVADSIFEIESLSKSTLMVRDV</sequence>
<proteinExistence type="predicted"/>